<name>A0A183CRZ2_GLOPA</name>
<accession>A0A183CRZ2</accession>
<reference evidence="2" key="1">
    <citation type="submission" date="2014-05" db="EMBL/GenBank/DDBJ databases">
        <title>The genome and life-stage specific transcriptomes of Globodera pallida elucidate key aspects of plant parasitism by a cyst nematode.</title>
        <authorList>
            <person name="Cotton J.A."/>
            <person name="Lilley C.J."/>
            <person name="Jones L.M."/>
            <person name="Kikuchi T."/>
            <person name="Reid A.J."/>
            <person name="Thorpe P."/>
            <person name="Tsai I.J."/>
            <person name="Beasley H."/>
            <person name="Blok V."/>
            <person name="Cock P.J.A."/>
            <person name="Van den Akker S.E."/>
            <person name="Holroyd N."/>
            <person name="Hunt M."/>
            <person name="Mantelin S."/>
            <person name="Naghra H."/>
            <person name="Pain A."/>
            <person name="Palomares-Rius J.E."/>
            <person name="Zarowiecki M."/>
            <person name="Berriman M."/>
            <person name="Jones J.T."/>
            <person name="Urwin P.E."/>
        </authorList>
    </citation>
    <scope>NUCLEOTIDE SEQUENCE [LARGE SCALE GENOMIC DNA]</scope>
    <source>
        <strain evidence="2">Lindley</strain>
    </source>
</reference>
<proteinExistence type="predicted"/>
<evidence type="ECO:0000256" key="1">
    <source>
        <dbReference type="SAM" id="Coils"/>
    </source>
</evidence>
<dbReference type="WBParaSite" id="GPLIN_001565000">
    <property type="protein sequence ID" value="GPLIN_001565000"/>
    <property type="gene ID" value="GPLIN_001565000"/>
</dbReference>
<feature type="coiled-coil region" evidence="1">
    <location>
        <begin position="84"/>
        <end position="145"/>
    </location>
</feature>
<evidence type="ECO:0000313" key="2">
    <source>
        <dbReference type="Proteomes" id="UP000050741"/>
    </source>
</evidence>
<keyword evidence="1" id="KW-0175">Coiled coil</keyword>
<dbReference type="Proteomes" id="UP000050741">
    <property type="component" value="Unassembled WGS sequence"/>
</dbReference>
<dbReference type="AlphaFoldDB" id="A0A183CRZ2"/>
<keyword evidence="2" id="KW-1185">Reference proteome</keyword>
<sequence length="204" mass="23806">MSLSIESTNEGDITADQEHLWPTFANLDPSEELRLLRARIAQLERQQTVNLPSSSNASFDFVAENRNGFGDADTLRDRNVIEEELKMELELKKYKEELKGMKQLEGELKEVKEELNDMKQYKEEMKKTKELISKQLEQLEEWKRVAKLELENKVLCAELAHQKLLNAQNDMTTAEMKLNMEELKQQQNQKEKIGKIFCPKSFSI</sequence>
<protein>
    <submittedName>
        <fullName evidence="3">Coiled-coil domain-containing protein 160</fullName>
    </submittedName>
</protein>
<evidence type="ECO:0000313" key="3">
    <source>
        <dbReference type="WBParaSite" id="GPLIN_001565000"/>
    </source>
</evidence>
<organism evidence="2 3">
    <name type="scientific">Globodera pallida</name>
    <name type="common">Potato cyst nematode worm</name>
    <name type="synonym">Heterodera pallida</name>
    <dbReference type="NCBI Taxonomy" id="36090"/>
    <lineage>
        <taxon>Eukaryota</taxon>
        <taxon>Metazoa</taxon>
        <taxon>Ecdysozoa</taxon>
        <taxon>Nematoda</taxon>
        <taxon>Chromadorea</taxon>
        <taxon>Rhabditida</taxon>
        <taxon>Tylenchina</taxon>
        <taxon>Tylenchomorpha</taxon>
        <taxon>Tylenchoidea</taxon>
        <taxon>Heteroderidae</taxon>
        <taxon>Heteroderinae</taxon>
        <taxon>Globodera</taxon>
    </lineage>
</organism>
<reference evidence="3" key="2">
    <citation type="submission" date="2016-06" db="UniProtKB">
        <authorList>
            <consortium name="WormBaseParasite"/>
        </authorList>
    </citation>
    <scope>IDENTIFICATION</scope>
</reference>